<dbReference type="SMART" id="SM00382">
    <property type="entry name" value="AAA"/>
    <property type="match status" value="1"/>
</dbReference>
<keyword evidence="4 9" id="KW-0812">Transmembrane</keyword>
<dbReference type="PROSITE" id="PS50929">
    <property type="entry name" value="ABC_TM1F"/>
    <property type="match status" value="1"/>
</dbReference>
<feature type="domain" description="ABC transmembrane type-1" evidence="11">
    <location>
        <begin position="33"/>
        <end position="318"/>
    </location>
</feature>
<dbReference type="FunFam" id="3.40.50.300:FF:000221">
    <property type="entry name" value="Multidrug ABC transporter ATP-binding protein"/>
    <property type="match status" value="1"/>
</dbReference>
<comment type="caution">
    <text evidence="12">The sequence shown here is derived from an EMBL/GenBank/DDBJ whole genome shotgun (WGS) entry which is preliminary data.</text>
</comment>
<proteinExistence type="predicted"/>
<dbReference type="PROSITE" id="PS00211">
    <property type="entry name" value="ABC_TRANSPORTER_1"/>
    <property type="match status" value="1"/>
</dbReference>
<dbReference type="EMBL" id="QZKU01000120">
    <property type="protein sequence ID" value="RJP17132.1"/>
    <property type="molecule type" value="Genomic_DNA"/>
</dbReference>
<accession>A0A3A4NC93</accession>
<keyword evidence="8 9" id="KW-0472">Membrane</keyword>
<keyword evidence="3" id="KW-1003">Cell membrane</keyword>
<dbReference type="SUPFAM" id="SSF90123">
    <property type="entry name" value="ABC transporter transmembrane region"/>
    <property type="match status" value="1"/>
</dbReference>
<sequence length="606" mass="66802">MLSLPKFVKWRKSAAGVVKRFWPQARKQLLLIVTAGVAMVFEILLRILQPWPLKFVFDGVIHSAPGRDAFPLAGACIAVVVITGLRAAVSYISTVSLALAGNRVLSEVRRKVYHHLLRLSLSYHDKAKSGDLITRVTGDIGRLQDVAVTAALPLLVHSLTLAGMLGMMFWINWKLALVALSALPFASLSFIRLTGRIREAARIQRKREGKMAAAAGEALAAIKVVKAFALEKVLEDDFSRQNKSSLREGVRTTRLSARLERSVDLFTAVGTALVLWVGARLVIDGSLTAGDLIVYMAYLRSAFRPMQDLAKYTSRIAKATAAGERVLDVLDAKPDISDLPEAVAAPAFRGAVRFDNVTFQYVPGHYVLKDISFEIEAGRQIALVGPSGSGKSTLMSLLLRFYDPTRGRIIIDGCDIRNYTLSSLRAQIRVVLQESFLFGVSIRDNIGYGAIEATDNEIEAAARLANAHDFIQALPEGYDTILGERGCTLSGGERQRIALARATLAPAPILILDEPTTGLDKENEKRVRQALKNVTRGRTTILITHDMRLARHANLILYFENEQIVERGTHDELLRLEGRYAAMHALQSFEGEVAAREEEIHAYSRR</sequence>
<comment type="subcellular location">
    <subcellularLocation>
        <location evidence="1">Cell membrane</location>
        <topology evidence="1">Multi-pass membrane protein</topology>
    </subcellularLocation>
</comment>
<gene>
    <name evidence="12" type="ORF">C4520_17580</name>
</gene>
<dbReference type="SUPFAM" id="SSF52540">
    <property type="entry name" value="P-loop containing nucleoside triphosphate hydrolases"/>
    <property type="match status" value="1"/>
</dbReference>
<dbReference type="GO" id="GO:0005886">
    <property type="term" value="C:plasma membrane"/>
    <property type="evidence" value="ECO:0007669"/>
    <property type="project" value="UniProtKB-SubCell"/>
</dbReference>
<feature type="transmembrane region" description="Helical" evidence="9">
    <location>
        <begin position="263"/>
        <end position="283"/>
    </location>
</feature>
<dbReference type="Proteomes" id="UP000265882">
    <property type="component" value="Unassembled WGS sequence"/>
</dbReference>
<dbReference type="PANTHER" id="PTHR43394">
    <property type="entry name" value="ATP-DEPENDENT PERMEASE MDL1, MITOCHONDRIAL"/>
    <property type="match status" value="1"/>
</dbReference>
<feature type="transmembrane region" description="Helical" evidence="9">
    <location>
        <begin position="150"/>
        <end position="171"/>
    </location>
</feature>
<evidence type="ECO:0000313" key="13">
    <source>
        <dbReference type="Proteomes" id="UP000265882"/>
    </source>
</evidence>
<dbReference type="PANTHER" id="PTHR43394:SF1">
    <property type="entry name" value="ATP-BINDING CASSETTE SUB-FAMILY B MEMBER 10, MITOCHONDRIAL"/>
    <property type="match status" value="1"/>
</dbReference>
<dbReference type="GO" id="GO:0005524">
    <property type="term" value="F:ATP binding"/>
    <property type="evidence" value="ECO:0007669"/>
    <property type="project" value="UniProtKB-KW"/>
</dbReference>
<evidence type="ECO:0000256" key="4">
    <source>
        <dbReference type="ARBA" id="ARBA00022692"/>
    </source>
</evidence>
<evidence type="ECO:0000256" key="6">
    <source>
        <dbReference type="ARBA" id="ARBA00022840"/>
    </source>
</evidence>
<dbReference type="GO" id="GO:0016887">
    <property type="term" value="F:ATP hydrolysis activity"/>
    <property type="evidence" value="ECO:0007669"/>
    <property type="project" value="InterPro"/>
</dbReference>
<evidence type="ECO:0000259" key="11">
    <source>
        <dbReference type="PROSITE" id="PS50929"/>
    </source>
</evidence>
<dbReference type="Gene3D" id="3.40.50.300">
    <property type="entry name" value="P-loop containing nucleotide triphosphate hydrolases"/>
    <property type="match status" value="1"/>
</dbReference>
<keyword evidence="7 9" id="KW-1133">Transmembrane helix</keyword>
<dbReference type="PROSITE" id="PS50893">
    <property type="entry name" value="ABC_TRANSPORTER_2"/>
    <property type="match status" value="1"/>
</dbReference>
<feature type="transmembrane region" description="Helical" evidence="9">
    <location>
        <begin position="69"/>
        <end position="100"/>
    </location>
</feature>
<dbReference type="InterPro" id="IPR003439">
    <property type="entry name" value="ABC_transporter-like_ATP-bd"/>
</dbReference>
<dbReference type="InterPro" id="IPR027417">
    <property type="entry name" value="P-loop_NTPase"/>
</dbReference>
<organism evidence="12 13">
    <name type="scientific">Abyssobacteria bacterium (strain SURF_5)</name>
    <dbReference type="NCBI Taxonomy" id="2093360"/>
    <lineage>
        <taxon>Bacteria</taxon>
        <taxon>Pseudomonadati</taxon>
        <taxon>Candidatus Hydrogenedentota</taxon>
        <taxon>Candidatus Abyssobacteria</taxon>
    </lineage>
</organism>
<feature type="transmembrane region" description="Helical" evidence="9">
    <location>
        <begin position="177"/>
        <end position="195"/>
    </location>
</feature>
<reference evidence="12 13" key="1">
    <citation type="journal article" date="2017" name="ISME J.">
        <title>Energy and carbon metabolisms in a deep terrestrial subsurface fluid microbial community.</title>
        <authorList>
            <person name="Momper L."/>
            <person name="Jungbluth S.P."/>
            <person name="Lee M.D."/>
            <person name="Amend J.P."/>
        </authorList>
    </citation>
    <scope>NUCLEOTIDE SEQUENCE [LARGE SCALE GENOMIC DNA]</scope>
    <source>
        <strain evidence="12">SURF_5</strain>
    </source>
</reference>
<dbReference type="GO" id="GO:0015421">
    <property type="term" value="F:ABC-type oligopeptide transporter activity"/>
    <property type="evidence" value="ECO:0007669"/>
    <property type="project" value="TreeGrafter"/>
</dbReference>
<feature type="transmembrane region" description="Helical" evidence="9">
    <location>
        <begin position="29"/>
        <end position="49"/>
    </location>
</feature>
<evidence type="ECO:0000259" key="10">
    <source>
        <dbReference type="PROSITE" id="PS50893"/>
    </source>
</evidence>
<dbReference type="InterPro" id="IPR011527">
    <property type="entry name" value="ABC1_TM_dom"/>
</dbReference>
<dbReference type="AlphaFoldDB" id="A0A3A4NC93"/>
<keyword evidence="2" id="KW-0813">Transport</keyword>
<dbReference type="Pfam" id="PF00664">
    <property type="entry name" value="ABC_membrane"/>
    <property type="match status" value="1"/>
</dbReference>
<dbReference type="Gene3D" id="1.20.1560.10">
    <property type="entry name" value="ABC transporter type 1, transmembrane domain"/>
    <property type="match status" value="1"/>
</dbReference>
<dbReference type="Pfam" id="PF00005">
    <property type="entry name" value="ABC_tran"/>
    <property type="match status" value="1"/>
</dbReference>
<name>A0A3A4NC93_ABYX5</name>
<evidence type="ECO:0000256" key="2">
    <source>
        <dbReference type="ARBA" id="ARBA00022448"/>
    </source>
</evidence>
<dbReference type="InterPro" id="IPR039421">
    <property type="entry name" value="Type_1_exporter"/>
</dbReference>
<evidence type="ECO:0000256" key="9">
    <source>
        <dbReference type="SAM" id="Phobius"/>
    </source>
</evidence>
<feature type="domain" description="ABC transporter" evidence="10">
    <location>
        <begin position="352"/>
        <end position="586"/>
    </location>
</feature>
<evidence type="ECO:0000256" key="7">
    <source>
        <dbReference type="ARBA" id="ARBA00022989"/>
    </source>
</evidence>
<protein>
    <submittedName>
        <fullName evidence="12">ABC transporter ATP-binding protein</fullName>
    </submittedName>
</protein>
<evidence type="ECO:0000256" key="8">
    <source>
        <dbReference type="ARBA" id="ARBA00023136"/>
    </source>
</evidence>
<evidence type="ECO:0000313" key="12">
    <source>
        <dbReference type="EMBL" id="RJP17132.1"/>
    </source>
</evidence>
<keyword evidence="5" id="KW-0547">Nucleotide-binding</keyword>
<dbReference type="CDD" id="cd18564">
    <property type="entry name" value="ABC_6TM_exporter_like"/>
    <property type="match status" value="1"/>
</dbReference>
<dbReference type="InterPro" id="IPR017871">
    <property type="entry name" value="ABC_transporter-like_CS"/>
</dbReference>
<dbReference type="InterPro" id="IPR036640">
    <property type="entry name" value="ABC1_TM_sf"/>
</dbReference>
<evidence type="ECO:0000256" key="5">
    <source>
        <dbReference type="ARBA" id="ARBA00022741"/>
    </source>
</evidence>
<keyword evidence="6 12" id="KW-0067">ATP-binding</keyword>
<evidence type="ECO:0000256" key="1">
    <source>
        <dbReference type="ARBA" id="ARBA00004651"/>
    </source>
</evidence>
<dbReference type="InterPro" id="IPR003593">
    <property type="entry name" value="AAA+_ATPase"/>
</dbReference>
<evidence type="ECO:0000256" key="3">
    <source>
        <dbReference type="ARBA" id="ARBA00022475"/>
    </source>
</evidence>